<proteinExistence type="predicted"/>
<dbReference type="Proteomes" id="UP000585474">
    <property type="component" value="Unassembled WGS sequence"/>
</dbReference>
<evidence type="ECO:0000256" key="1">
    <source>
        <dbReference type="SAM" id="MobiDB-lite"/>
    </source>
</evidence>
<accession>A0A7J0GCH1</accession>
<dbReference type="AlphaFoldDB" id="A0A7J0GCH1"/>
<sequence>MLAVAIMVLRTITTQPPSAATTSSDFVFSGQSEAAQVYEDPGQDHAADPVHRTTVRVDRRVVRSDTNKDNNTSHQGSVIRLRRIMGTVSESPKRSSSRRIGFSGGVGYARDPQW</sequence>
<reference evidence="2 3" key="1">
    <citation type="submission" date="2019-07" db="EMBL/GenBank/DDBJ databases">
        <title>De Novo Assembly of kiwifruit Actinidia rufa.</title>
        <authorList>
            <person name="Sugita-Konishi S."/>
            <person name="Sato K."/>
            <person name="Mori E."/>
            <person name="Abe Y."/>
            <person name="Kisaki G."/>
            <person name="Hamano K."/>
            <person name="Suezawa K."/>
            <person name="Otani M."/>
            <person name="Fukuda T."/>
            <person name="Manabe T."/>
            <person name="Gomi K."/>
            <person name="Tabuchi M."/>
            <person name="Akimitsu K."/>
            <person name="Kataoka I."/>
        </authorList>
    </citation>
    <scope>NUCLEOTIDE SEQUENCE [LARGE SCALE GENOMIC DNA]</scope>
    <source>
        <strain evidence="3">cv. Fuchu</strain>
    </source>
</reference>
<evidence type="ECO:0000313" key="3">
    <source>
        <dbReference type="Proteomes" id="UP000585474"/>
    </source>
</evidence>
<gene>
    <name evidence="2" type="ORF">Acr_20g0002970</name>
</gene>
<comment type="caution">
    <text evidence="2">The sequence shown here is derived from an EMBL/GenBank/DDBJ whole genome shotgun (WGS) entry which is preliminary data.</text>
</comment>
<name>A0A7J0GCH1_9ERIC</name>
<keyword evidence="3" id="KW-1185">Reference proteome</keyword>
<protein>
    <submittedName>
        <fullName evidence="2">Uncharacterized protein</fullName>
    </submittedName>
</protein>
<organism evidence="2 3">
    <name type="scientific">Actinidia rufa</name>
    <dbReference type="NCBI Taxonomy" id="165716"/>
    <lineage>
        <taxon>Eukaryota</taxon>
        <taxon>Viridiplantae</taxon>
        <taxon>Streptophyta</taxon>
        <taxon>Embryophyta</taxon>
        <taxon>Tracheophyta</taxon>
        <taxon>Spermatophyta</taxon>
        <taxon>Magnoliopsida</taxon>
        <taxon>eudicotyledons</taxon>
        <taxon>Gunneridae</taxon>
        <taxon>Pentapetalae</taxon>
        <taxon>asterids</taxon>
        <taxon>Ericales</taxon>
        <taxon>Actinidiaceae</taxon>
        <taxon>Actinidia</taxon>
    </lineage>
</organism>
<feature type="region of interest" description="Disordered" evidence="1">
    <location>
        <begin position="85"/>
        <end position="114"/>
    </location>
</feature>
<evidence type="ECO:0000313" key="2">
    <source>
        <dbReference type="EMBL" id="GFZ08489.1"/>
    </source>
</evidence>
<dbReference type="EMBL" id="BJWL01000020">
    <property type="protein sequence ID" value="GFZ08489.1"/>
    <property type="molecule type" value="Genomic_DNA"/>
</dbReference>